<evidence type="ECO:0000313" key="4">
    <source>
        <dbReference type="Proteomes" id="UP001595533"/>
    </source>
</evidence>
<dbReference type="PANTHER" id="PTHR48081">
    <property type="entry name" value="AB HYDROLASE SUPERFAMILY PROTEIN C4A8.06C"/>
    <property type="match status" value="1"/>
</dbReference>
<dbReference type="InterPro" id="IPR049492">
    <property type="entry name" value="BD-FAE-like_dom"/>
</dbReference>
<keyword evidence="4" id="KW-1185">Reference proteome</keyword>
<dbReference type="EMBL" id="JBHRTS010000001">
    <property type="protein sequence ID" value="MFC3192665.1"/>
    <property type="molecule type" value="Genomic_DNA"/>
</dbReference>
<dbReference type="Pfam" id="PF20434">
    <property type="entry name" value="BD-FAE"/>
    <property type="match status" value="1"/>
</dbReference>
<evidence type="ECO:0000256" key="1">
    <source>
        <dbReference type="ARBA" id="ARBA00022801"/>
    </source>
</evidence>
<evidence type="ECO:0000259" key="2">
    <source>
        <dbReference type="Pfam" id="PF20434"/>
    </source>
</evidence>
<proteinExistence type="predicted"/>
<dbReference type="RefSeq" id="WP_077412799.1">
    <property type="nucleotide sequence ID" value="NZ_JBHRTS010000001.1"/>
</dbReference>
<comment type="caution">
    <text evidence="3">The sequence shown here is derived from an EMBL/GenBank/DDBJ whole genome shotgun (WGS) entry which is preliminary data.</text>
</comment>
<dbReference type="GO" id="GO:0016787">
    <property type="term" value="F:hydrolase activity"/>
    <property type="evidence" value="ECO:0007669"/>
    <property type="project" value="UniProtKB-KW"/>
</dbReference>
<gene>
    <name evidence="3" type="ORF">ACFODZ_00295</name>
</gene>
<name>A0ABV7J3E9_9GAMM</name>
<protein>
    <submittedName>
        <fullName evidence="3">Alpha/beta hydrolase</fullName>
    </submittedName>
</protein>
<reference evidence="4" key="1">
    <citation type="journal article" date="2019" name="Int. J. Syst. Evol. Microbiol.">
        <title>The Global Catalogue of Microorganisms (GCM) 10K type strain sequencing project: providing services to taxonomists for standard genome sequencing and annotation.</title>
        <authorList>
            <consortium name="The Broad Institute Genomics Platform"/>
            <consortium name="The Broad Institute Genome Sequencing Center for Infectious Disease"/>
            <person name="Wu L."/>
            <person name="Ma J."/>
        </authorList>
    </citation>
    <scope>NUCLEOTIDE SEQUENCE [LARGE SCALE GENOMIC DNA]</scope>
    <source>
        <strain evidence="4">KCTC 42953</strain>
    </source>
</reference>
<dbReference type="InterPro" id="IPR050300">
    <property type="entry name" value="GDXG_lipolytic_enzyme"/>
</dbReference>
<dbReference type="SUPFAM" id="SSF53474">
    <property type="entry name" value="alpha/beta-Hydrolases"/>
    <property type="match status" value="1"/>
</dbReference>
<dbReference type="PANTHER" id="PTHR48081:SF9">
    <property type="entry name" value="CARBOXYLESTERASE"/>
    <property type="match status" value="1"/>
</dbReference>
<feature type="domain" description="BD-FAE-like" evidence="2">
    <location>
        <begin position="69"/>
        <end position="163"/>
    </location>
</feature>
<dbReference type="Proteomes" id="UP001595533">
    <property type="component" value="Unassembled WGS sequence"/>
</dbReference>
<keyword evidence="1 3" id="KW-0378">Hydrolase</keyword>
<accession>A0ABV7J3E9</accession>
<organism evidence="3 4">
    <name type="scientific">Marinicella sediminis</name>
    <dbReference type="NCBI Taxonomy" id="1792834"/>
    <lineage>
        <taxon>Bacteria</taxon>
        <taxon>Pseudomonadati</taxon>
        <taxon>Pseudomonadota</taxon>
        <taxon>Gammaproteobacteria</taxon>
        <taxon>Lysobacterales</taxon>
        <taxon>Marinicellaceae</taxon>
        <taxon>Marinicella</taxon>
    </lineage>
</organism>
<dbReference type="Gene3D" id="3.40.50.1820">
    <property type="entry name" value="alpha/beta hydrolase"/>
    <property type="match status" value="1"/>
</dbReference>
<dbReference type="InterPro" id="IPR029058">
    <property type="entry name" value="AB_hydrolase_fold"/>
</dbReference>
<evidence type="ECO:0000313" key="3">
    <source>
        <dbReference type="EMBL" id="MFC3192665.1"/>
    </source>
</evidence>
<sequence length="297" mass="33448">MIVFTSIWFRALMTMLLWIGLTWCHSIQANGLALWPLNTSLKISHPIESSKNIRYGPLKHQKLNVYGQNADTIKPVVMFIYGGGWNKGKKNHYHFVADALVRRGYLVVIADYIKFPEGRFPTFIEDIAQAVAWTKTHIAQYGGDPEQLFLTGHSAGAHTGALLISDASYLNAVGLQPTDIMGFAGLAGPYNFTPEYHRFVKTFGQANFKRMKVNNHVNGDEPPVLLLHSRNDRVVGQFNFDTFRNQLQARGGQVKAVLFDDPGHVGMVMKIHPWFADDVNLTDHMDDFFQSLMNKAP</sequence>